<dbReference type="HOGENOM" id="CLU_121247_0_0_1"/>
<dbReference type="EMBL" id="KN818273">
    <property type="protein sequence ID" value="KIL62244.1"/>
    <property type="molecule type" value="Genomic_DNA"/>
</dbReference>
<keyword evidence="5 11" id="KW-0732">Signal</keyword>
<dbReference type="PANTHER" id="PTHR28012:SF1">
    <property type="entry name" value="NUCLEAR FUSION PROTEIN KAR5"/>
    <property type="match status" value="1"/>
</dbReference>
<keyword evidence="6 11" id="KW-0256">Endoplasmic reticulum</keyword>
<name>A0A0C2T6L5_AMAMK</name>
<feature type="non-terminal residue" evidence="12">
    <location>
        <position position="153"/>
    </location>
</feature>
<dbReference type="OrthoDB" id="5311848at2759"/>
<gene>
    <name evidence="12" type="ORF">M378DRAFT_34145</name>
</gene>
<organism evidence="12 13">
    <name type="scientific">Amanita muscaria (strain Koide BX008)</name>
    <dbReference type="NCBI Taxonomy" id="946122"/>
    <lineage>
        <taxon>Eukaryota</taxon>
        <taxon>Fungi</taxon>
        <taxon>Dikarya</taxon>
        <taxon>Basidiomycota</taxon>
        <taxon>Agaricomycotina</taxon>
        <taxon>Agaricomycetes</taxon>
        <taxon>Agaricomycetidae</taxon>
        <taxon>Agaricales</taxon>
        <taxon>Pluteineae</taxon>
        <taxon>Amanitaceae</taxon>
        <taxon>Amanita</taxon>
    </lineage>
</organism>
<evidence type="ECO:0000256" key="9">
    <source>
        <dbReference type="ARBA" id="ARBA00023180"/>
    </source>
</evidence>
<dbReference type="GO" id="GO:0031965">
    <property type="term" value="C:nuclear membrane"/>
    <property type="evidence" value="ECO:0007669"/>
    <property type="project" value="UniProtKB-SubCell"/>
</dbReference>
<evidence type="ECO:0000256" key="5">
    <source>
        <dbReference type="ARBA" id="ARBA00022729"/>
    </source>
</evidence>
<dbReference type="GO" id="GO:0005789">
    <property type="term" value="C:endoplasmic reticulum membrane"/>
    <property type="evidence" value="ECO:0007669"/>
    <property type="project" value="UniProtKB-SubCell"/>
</dbReference>
<evidence type="ECO:0000256" key="11">
    <source>
        <dbReference type="RuleBase" id="RU368082"/>
    </source>
</evidence>
<dbReference type="InterPro" id="IPR007292">
    <property type="entry name" value="Nuclear_fusion_Kar5"/>
</dbReference>
<keyword evidence="8" id="KW-0472">Membrane</keyword>
<evidence type="ECO:0000256" key="6">
    <source>
        <dbReference type="ARBA" id="ARBA00022824"/>
    </source>
</evidence>
<dbReference type="Pfam" id="PF04163">
    <property type="entry name" value="Tht1"/>
    <property type="match status" value="1"/>
</dbReference>
<evidence type="ECO:0000256" key="4">
    <source>
        <dbReference type="ARBA" id="ARBA00022692"/>
    </source>
</evidence>
<keyword evidence="9" id="KW-0325">Glycoprotein</keyword>
<keyword evidence="10 11" id="KW-0539">Nucleus</keyword>
<dbReference type="GO" id="GO:0048288">
    <property type="term" value="P:nuclear membrane fusion involved in karyogamy"/>
    <property type="evidence" value="ECO:0007669"/>
    <property type="project" value="UniProtKB-UniRule"/>
</dbReference>
<keyword evidence="3 11" id="KW-0415">Karyogamy</keyword>
<feature type="non-terminal residue" evidence="12">
    <location>
        <position position="1"/>
    </location>
</feature>
<protein>
    <submittedName>
        <fullName evidence="12">Uncharacterized protein</fullName>
    </submittedName>
</protein>
<dbReference type="GO" id="GO:0000742">
    <property type="term" value="P:karyogamy involved in conjugation with cellular fusion"/>
    <property type="evidence" value="ECO:0007669"/>
    <property type="project" value="UniProtKB-UniRule"/>
</dbReference>
<reference evidence="12 13" key="1">
    <citation type="submission" date="2014-04" db="EMBL/GenBank/DDBJ databases">
        <title>Evolutionary Origins and Diversification of the Mycorrhizal Mutualists.</title>
        <authorList>
            <consortium name="DOE Joint Genome Institute"/>
            <consortium name="Mycorrhizal Genomics Consortium"/>
            <person name="Kohler A."/>
            <person name="Kuo A."/>
            <person name="Nagy L.G."/>
            <person name="Floudas D."/>
            <person name="Copeland A."/>
            <person name="Barry K.W."/>
            <person name="Cichocki N."/>
            <person name="Veneault-Fourrey C."/>
            <person name="LaButti K."/>
            <person name="Lindquist E.A."/>
            <person name="Lipzen A."/>
            <person name="Lundell T."/>
            <person name="Morin E."/>
            <person name="Murat C."/>
            <person name="Riley R."/>
            <person name="Ohm R."/>
            <person name="Sun H."/>
            <person name="Tunlid A."/>
            <person name="Henrissat B."/>
            <person name="Grigoriev I.V."/>
            <person name="Hibbett D.S."/>
            <person name="Martin F."/>
        </authorList>
    </citation>
    <scope>NUCLEOTIDE SEQUENCE [LARGE SCALE GENOMIC DNA]</scope>
    <source>
        <strain evidence="12 13">Koide BX008</strain>
    </source>
</reference>
<dbReference type="InParanoid" id="A0A0C2T6L5"/>
<dbReference type="PANTHER" id="PTHR28012">
    <property type="entry name" value="NUCLEAR FUSION PROTEIN KAR5"/>
    <property type="match status" value="1"/>
</dbReference>
<evidence type="ECO:0000256" key="8">
    <source>
        <dbReference type="ARBA" id="ARBA00023136"/>
    </source>
</evidence>
<comment type="subcellular location">
    <subcellularLocation>
        <location evidence="11">Endoplasmic reticulum membrane</location>
    </subcellularLocation>
    <subcellularLocation>
        <location evidence="11">Nucleus membrane</location>
    </subcellularLocation>
</comment>
<proteinExistence type="inferred from homology"/>
<dbReference type="Proteomes" id="UP000054549">
    <property type="component" value="Unassembled WGS sequence"/>
</dbReference>
<keyword evidence="7" id="KW-1133">Transmembrane helix</keyword>
<evidence type="ECO:0000313" key="12">
    <source>
        <dbReference type="EMBL" id="KIL62244.1"/>
    </source>
</evidence>
<sequence>AQRSKDCFIQAAAAIHARCRQEHMTEDERIHAAISMTLCELATANIQSPPLECAPFSQYMQSDRNPATERSRRDCVEALSRSAQFWSSYSGYLREIPQLCFTFGRWILTMSQDLARDTYRNATLEKITFLRHLSQRERILEAQLSTWTSGVSV</sequence>
<evidence type="ECO:0000313" key="13">
    <source>
        <dbReference type="Proteomes" id="UP000054549"/>
    </source>
</evidence>
<evidence type="ECO:0000256" key="1">
    <source>
        <dbReference type="ARBA" id="ARBA00003389"/>
    </source>
</evidence>
<dbReference type="AlphaFoldDB" id="A0A0C2T6L5"/>
<comment type="function">
    <text evidence="1 11">Required for nuclear membrane fusion during karyogamy.</text>
</comment>
<evidence type="ECO:0000256" key="10">
    <source>
        <dbReference type="ARBA" id="ARBA00023242"/>
    </source>
</evidence>
<keyword evidence="13" id="KW-1185">Reference proteome</keyword>
<evidence type="ECO:0000256" key="7">
    <source>
        <dbReference type="ARBA" id="ARBA00022989"/>
    </source>
</evidence>
<keyword evidence="4" id="KW-0812">Transmembrane</keyword>
<comment type="similarity">
    <text evidence="2 11">Belongs to the KAR5 family.</text>
</comment>
<accession>A0A0C2T6L5</accession>
<evidence type="ECO:0000256" key="2">
    <source>
        <dbReference type="ARBA" id="ARBA00010473"/>
    </source>
</evidence>
<evidence type="ECO:0000256" key="3">
    <source>
        <dbReference type="ARBA" id="ARBA00022459"/>
    </source>
</evidence>